<keyword evidence="2" id="KW-1133">Transmembrane helix</keyword>
<keyword evidence="2" id="KW-0812">Transmembrane</keyword>
<dbReference type="AlphaFoldDB" id="A0A194WDR9"/>
<sequence>MRKEATRTYPSAGDSHDAGDKPQPRTVTLILRLIEFLLTGVASGLAFWMLLKKPAVPAGGGTSASLAAVFIICAALLGVASAASGISSLCYKFDFLEALEPRSMRFGRFHYIPVYIGFLYLIIGTVGSWASISLFDTPPLSTEQAHSP</sequence>
<feature type="region of interest" description="Disordered" evidence="1">
    <location>
        <begin position="1"/>
        <end position="21"/>
    </location>
</feature>
<evidence type="ECO:0000313" key="3">
    <source>
        <dbReference type="EMBL" id="KUI74534.1"/>
    </source>
</evidence>
<feature type="transmembrane region" description="Helical" evidence="2">
    <location>
        <begin position="63"/>
        <end position="91"/>
    </location>
</feature>
<keyword evidence="4" id="KW-1185">Reference proteome</keyword>
<evidence type="ECO:0000313" key="4">
    <source>
        <dbReference type="Proteomes" id="UP000078559"/>
    </source>
</evidence>
<evidence type="ECO:0000256" key="1">
    <source>
        <dbReference type="SAM" id="MobiDB-lite"/>
    </source>
</evidence>
<gene>
    <name evidence="3" type="ORF">VM1G_11979</name>
</gene>
<name>A0A194WDR9_CYTMA</name>
<feature type="transmembrane region" description="Helical" evidence="2">
    <location>
        <begin position="112"/>
        <end position="132"/>
    </location>
</feature>
<organism evidence="3 4">
    <name type="scientific">Cytospora mali</name>
    <name type="common">Apple Valsa canker fungus</name>
    <name type="synonym">Valsa mali</name>
    <dbReference type="NCBI Taxonomy" id="578113"/>
    <lineage>
        <taxon>Eukaryota</taxon>
        <taxon>Fungi</taxon>
        <taxon>Dikarya</taxon>
        <taxon>Ascomycota</taxon>
        <taxon>Pezizomycotina</taxon>
        <taxon>Sordariomycetes</taxon>
        <taxon>Sordariomycetidae</taxon>
        <taxon>Diaporthales</taxon>
        <taxon>Cytosporaceae</taxon>
        <taxon>Cytospora</taxon>
    </lineage>
</organism>
<proteinExistence type="predicted"/>
<evidence type="ECO:0000256" key="2">
    <source>
        <dbReference type="SAM" id="Phobius"/>
    </source>
</evidence>
<feature type="transmembrane region" description="Helical" evidence="2">
    <location>
        <begin position="29"/>
        <end position="51"/>
    </location>
</feature>
<dbReference type="EMBL" id="CM003110">
    <property type="protein sequence ID" value="KUI74534.1"/>
    <property type="molecule type" value="Genomic_DNA"/>
</dbReference>
<keyword evidence="2" id="KW-0472">Membrane</keyword>
<accession>A0A194WDR9</accession>
<protein>
    <submittedName>
        <fullName evidence="3">Uncharacterized protein</fullName>
    </submittedName>
</protein>
<dbReference type="OrthoDB" id="10410500at2759"/>
<dbReference type="Proteomes" id="UP000078559">
    <property type="component" value="Chromosome 13"/>
</dbReference>
<reference evidence="3" key="1">
    <citation type="submission" date="2014-12" db="EMBL/GenBank/DDBJ databases">
        <title>Genome Sequence of Valsa Canker Pathogens Uncovers a Specific Adaption of Colonization on Woody Bark.</title>
        <authorList>
            <person name="Yin Z."/>
            <person name="Liu H."/>
            <person name="Gao X."/>
            <person name="Li Z."/>
            <person name="Song N."/>
            <person name="Ke X."/>
            <person name="Dai Q."/>
            <person name="Wu Y."/>
            <person name="Sun Y."/>
            <person name="Xu J.-R."/>
            <person name="Kang Z.K."/>
            <person name="Wang L."/>
            <person name="Huang L."/>
        </authorList>
    </citation>
    <scope>NUCLEOTIDE SEQUENCE [LARGE SCALE GENOMIC DNA]</scope>
    <source>
        <strain evidence="3">03-8</strain>
    </source>
</reference>